<gene>
    <name evidence="2" type="ORF">HMPREF1983_00640</name>
</gene>
<keyword evidence="1" id="KW-0472">Membrane</keyword>
<reference evidence="2 3" key="1">
    <citation type="submission" date="2013-08" db="EMBL/GenBank/DDBJ databases">
        <authorList>
            <person name="Weinstock G."/>
            <person name="Sodergren E."/>
            <person name="Wylie T."/>
            <person name="Fulton L."/>
            <person name="Fulton R."/>
            <person name="Fronick C."/>
            <person name="O'Laughlin M."/>
            <person name="Godfrey J."/>
            <person name="Miner T."/>
            <person name="Herter B."/>
            <person name="Appelbaum E."/>
            <person name="Cordes M."/>
            <person name="Lek S."/>
            <person name="Wollam A."/>
            <person name="Pepin K.H."/>
            <person name="Palsikar V.B."/>
            <person name="Mitreva M."/>
            <person name="Wilson R.K."/>
        </authorList>
    </citation>
    <scope>NUCLEOTIDE SEQUENCE [LARGE SCALE GENOMIC DNA]</scope>
    <source>
        <strain evidence="2 3">ATCC 700627</strain>
    </source>
</reference>
<organism evidence="2 3">
    <name type="scientific">Gemella bergeri ATCC 700627</name>
    <dbReference type="NCBI Taxonomy" id="1321820"/>
    <lineage>
        <taxon>Bacteria</taxon>
        <taxon>Bacillati</taxon>
        <taxon>Bacillota</taxon>
        <taxon>Bacilli</taxon>
        <taxon>Bacillales</taxon>
        <taxon>Gemellaceae</taxon>
        <taxon>Gemella</taxon>
    </lineage>
</organism>
<evidence type="ECO:0000256" key="1">
    <source>
        <dbReference type="SAM" id="Phobius"/>
    </source>
</evidence>
<dbReference type="EMBL" id="AWVP01000040">
    <property type="protein sequence ID" value="ERK59002.1"/>
    <property type="molecule type" value="Genomic_DNA"/>
</dbReference>
<keyword evidence="1" id="KW-1133">Transmembrane helix</keyword>
<name>U2S889_9BACL</name>
<dbReference type="AlphaFoldDB" id="U2S889"/>
<protein>
    <submittedName>
        <fullName evidence="2">Uncharacterized protein</fullName>
    </submittedName>
</protein>
<dbReference type="HOGENOM" id="CLU_3099234_0_0_9"/>
<keyword evidence="3" id="KW-1185">Reference proteome</keyword>
<dbReference type="Proteomes" id="UP000016637">
    <property type="component" value="Unassembled WGS sequence"/>
</dbReference>
<evidence type="ECO:0000313" key="3">
    <source>
        <dbReference type="Proteomes" id="UP000016637"/>
    </source>
</evidence>
<keyword evidence="1" id="KW-0812">Transmembrane</keyword>
<dbReference type="eggNOG" id="ENOG503052A">
    <property type="taxonomic scope" value="Bacteria"/>
</dbReference>
<accession>U2S889</accession>
<evidence type="ECO:0000313" key="2">
    <source>
        <dbReference type="EMBL" id="ERK59002.1"/>
    </source>
</evidence>
<dbReference type="PATRIC" id="fig|1321820.3.peg.627"/>
<proteinExistence type="predicted"/>
<sequence length="51" mass="6387">MQGKIKFYVFKKRGNIMFLYWLIILVMLAKVFTFFEKNKLKIVKRKKYTHR</sequence>
<feature type="transmembrane region" description="Helical" evidence="1">
    <location>
        <begin position="16"/>
        <end position="35"/>
    </location>
</feature>
<comment type="caution">
    <text evidence="2">The sequence shown here is derived from an EMBL/GenBank/DDBJ whole genome shotgun (WGS) entry which is preliminary data.</text>
</comment>